<feature type="region of interest" description="Disordered" evidence="1">
    <location>
        <begin position="206"/>
        <end position="233"/>
    </location>
</feature>
<dbReference type="EMBL" id="JAJJMA010066169">
    <property type="protein sequence ID" value="MCL7027256.1"/>
    <property type="molecule type" value="Genomic_DNA"/>
</dbReference>
<organism evidence="2 3">
    <name type="scientific">Papaver nudicaule</name>
    <name type="common">Iceland poppy</name>
    <dbReference type="NCBI Taxonomy" id="74823"/>
    <lineage>
        <taxon>Eukaryota</taxon>
        <taxon>Viridiplantae</taxon>
        <taxon>Streptophyta</taxon>
        <taxon>Embryophyta</taxon>
        <taxon>Tracheophyta</taxon>
        <taxon>Spermatophyta</taxon>
        <taxon>Magnoliopsida</taxon>
        <taxon>Ranunculales</taxon>
        <taxon>Papaveraceae</taxon>
        <taxon>Papaveroideae</taxon>
        <taxon>Papaver</taxon>
    </lineage>
</organism>
<evidence type="ECO:0000256" key="1">
    <source>
        <dbReference type="SAM" id="MobiDB-lite"/>
    </source>
</evidence>
<dbReference type="PANTHER" id="PTHR37738:SF1">
    <property type="entry name" value="OS03G0257000 PROTEIN"/>
    <property type="match status" value="1"/>
</dbReference>
<protein>
    <submittedName>
        <fullName evidence="2">Uncharacterized protein</fullName>
    </submittedName>
</protein>
<dbReference type="Proteomes" id="UP001177140">
    <property type="component" value="Unassembled WGS sequence"/>
</dbReference>
<evidence type="ECO:0000313" key="3">
    <source>
        <dbReference type="Proteomes" id="UP001177140"/>
    </source>
</evidence>
<reference evidence="2" key="1">
    <citation type="submission" date="2022-03" db="EMBL/GenBank/DDBJ databases">
        <title>A functionally conserved STORR gene fusion in Papaver species that diverged 16.8 million years ago.</title>
        <authorList>
            <person name="Catania T."/>
        </authorList>
    </citation>
    <scope>NUCLEOTIDE SEQUENCE</scope>
    <source>
        <strain evidence="2">S-191538</strain>
    </source>
</reference>
<comment type="caution">
    <text evidence="2">The sequence shown here is derived from an EMBL/GenBank/DDBJ whole genome shotgun (WGS) entry which is preliminary data.</text>
</comment>
<proteinExistence type="predicted"/>
<accession>A0AA41RYV2</accession>
<keyword evidence="3" id="KW-1185">Reference proteome</keyword>
<evidence type="ECO:0000313" key="2">
    <source>
        <dbReference type="EMBL" id="MCL7027256.1"/>
    </source>
</evidence>
<name>A0AA41RYV2_PAPNU</name>
<gene>
    <name evidence="2" type="ORF">MKW94_022039</name>
</gene>
<feature type="compositionally biased region" description="Basic and acidic residues" evidence="1">
    <location>
        <begin position="206"/>
        <end position="227"/>
    </location>
</feature>
<dbReference type="AlphaFoldDB" id="A0AA41RYV2"/>
<dbReference type="PANTHER" id="PTHR37738">
    <property type="entry name" value="OS03G0209700 PROTEIN"/>
    <property type="match status" value="1"/>
</dbReference>
<sequence>MAKATMEGITSIALLPCGSISGHFIQLPDSVCYGLQGSELACEMECSRGEDYRLIKLTIIDYVRKKEKVVVVECRGHDAARLRNVDQAHGWEKDVIGMVEKKNAEHKISVSFDCETLKADKVAEDHIKQFMPNLAGLEDVVDGYNWAQFEEENVKDEEESFEADFKLEKETFEADLKLEEETFEADVELEAENVKIEEETFEADVKLEGEKDELEKETFEAEVKPKEETEDCS</sequence>